<dbReference type="AlphaFoldDB" id="A0ABD1L7G9"/>
<evidence type="ECO:0000313" key="2">
    <source>
        <dbReference type="Proteomes" id="UP001603857"/>
    </source>
</evidence>
<organism evidence="1 2">
    <name type="scientific">Flemingia macrophylla</name>
    <dbReference type="NCBI Taxonomy" id="520843"/>
    <lineage>
        <taxon>Eukaryota</taxon>
        <taxon>Viridiplantae</taxon>
        <taxon>Streptophyta</taxon>
        <taxon>Embryophyta</taxon>
        <taxon>Tracheophyta</taxon>
        <taxon>Spermatophyta</taxon>
        <taxon>Magnoliopsida</taxon>
        <taxon>eudicotyledons</taxon>
        <taxon>Gunneridae</taxon>
        <taxon>Pentapetalae</taxon>
        <taxon>rosids</taxon>
        <taxon>fabids</taxon>
        <taxon>Fabales</taxon>
        <taxon>Fabaceae</taxon>
        <taxon>Papilionoideae</taxon>
        <taxon>50 kb inversion clade</taxon>
        <taxon>NPAAA clade</taxon>
        <taxon>indigoferoid/millettioid clade</taxon>
        <taxon>Phaseoleae</taxon>
        <taxon>Flemingia</taxon>
    </lineage>
</organism>
<evidence type="ECO:0000313" key="1">
    <source>
        <dbReference type="EMBL" id="KAL2319464.1"/>
    </source>
</evidence>
<dbReference type="Proteomes" id="UP001603857">
    <property type="component" value="Unassembled WGS sequence"/>
</dbReference>
<reference evidence="1 2" key="1">
    <citation type="submission" date="2024-08" db="EMBL/GenBank/DDBJ databases">
        <title>Insights into the chromosomal genome structure of Flemingia macrophylla.</title>
        <authorList>
            <person name="Ding Y."/>
            <person name="Zhao Y."/>
            <person name="Bi W."/>
            <person name="Wu M."/>
            <person name="Zhao G."/>
            <person name="Gong Y."/>
            <person name="Li W."/>
            <person name="Zhang P."/>
        </authorList>
    </citation>
    <scope>NUCLEOTIDE SEQUENCE [LARGE SCALE GENOMIC DNA]</scope>
    <source>
        <strain evidence="1">DYQJB</strain>
        <tissue evidence="1">Leaf</tissue>
    </source>
</reference>
<name>A0ABD1L7G9_9FABA</name>
<accession>A0ABD1L7G9</accession>
<gene>
    <name evidence="1" type="ORF">Fmac_028433</name>
</gene>
<protein>
    <submittedName>
        <fullName evidence="1">Uncharacterized protein</fullName>
    </submittedName>
</protein>
<dbReference type="EMBL" id="JBGMDY010000010">
    <property type="protein sequence ID" value="KAL2319464.1"/>
    <property type="molecule type" value="Genomic_DNA"/>
</dbReference>
<comment type="caution">
    <text evidence="1">The sequence shown here is derived from an EMBL/GenBank/DDBJ whole genome shotgun (WGS) entry which is preliminary data.</text>
</comment>
<sequence length="86" mass="10331">MLKFVQNRLKQMSQEAGQKLEAKKEIAFEVHTITRTCYELNNMYKLNLSTTKSSYSIWPAQEQIHIFVCMHYIIKENEENHRRIII</sequence>
<proteinExistence type="predicted"/>
<keyword evidence="2" id="KW-1185">Reference proteome</keyword>